<gene>
    <name evidence="2" type="ORF">ACFONP_06920</name>
</gene>
<sequence>MSRKTFKLSVAKVALCCGGLTAAASGAVAQTISPRSGDIQAFGTRTGTFVSDINPFTVDINPFTTDGSSLVGDINPFLGDINPFWHDINPFMGDGASLTGDINPFFGDGTSLTGDINPFWGDLDPFVDGDPVTHQWGMAGYWAETGEQIGSLYRDWSAASTGADWNAVTDAFNAFLANAEASWASAVTTSTGLDFWTGFANPFLAEWGIDLNDPDTLAQFTDAQRSAFFLSWYDELMAHAGMDIPDHWMPMINWTPMIS</sequence>
<accession>A0ABV7MAK5</accession>
<keyword evidence="1" id="KW-0732">Signal</keyword>
<keyword evidence="3" id="KW-1185">Reference proteome</keyword>
<feature type="chain" id="PRO_5045809261" evidence="1">
    <location>
        <begin position="23"/>
        <end position="259"/>
    </location>
</feature>
<feature type="signal peptide" evidence="1">
    <location>
        <begin position="1"/>
        <end position="22"/>
    </location>
</feature>
<name>A0ABV7MAK5_9PROT</name>
<reference evidence="3" key="1">
    <citation type="journal article" date="2019" name="Int. J. Syst. Evol. Microbiol.">
        <title>The Global Catalogue of Microorganisms (GCM) 10K type strain sequencing project: providing services to taxonomists for standard genome sequencing and annotation.</title>
        <authorList>
            <consortium name="The Broad Institute Genomics Platform"/>
            <consortium name="The Broad Institute Genome Sequencing Center for Infectious Disease"/>
            <person name="Wu L."/>
            <person name="Ma J."/>
        </authorList>
    </citation>
    <scope>NUCLEOTIDE SEQUENCE [LARGE SCALE GENOMIC DNA]</scope>
    <source>
        <strain evidence="3">KCTC 22245</strain>
    </source>
</reference>
<dbReference type="Proteomes" id="UP001595607">
    <property type="component" value="Unassembled WGS sequence"/>
</dbReference>
<organism evidence="2 3">
    <name type="scientific">Parvularcula lutaonensis</name>
    <dbReference type="NCBI Taxonomy" id="491923"/>
    <lineage>
        <taxon>Bacteria</taxon>
        <taxon>Pseudomonadati</taxon>
        <taxon>Pseudomonadota</taxon>
        <taxon>Alphaproteobacteria</taxon>
        <taxon>Parvularculales</taxon>
        <taxon>Parvularculaceae</taxon>
        <taxon>Parvularcula</taxon>
    </lineage>
</organism>
<evidence type="ECO:0000256" key="1">
    <source>
        <dbReference type="SAM" id="SignalP"/>
    </source>
</evidence>
<dbReference type="EMBL" id="JBHRVA010000002">
    <property type="protein sequence ID" value="MFC3302461.1"/>
    <property type="molecule type" value="Genomic_DNA"/>
</dbReference>
<protein>
    <submittedName>
        <fullName evidence="2">Uncharacterized protein</fullName>
    </submittedName>
</protein>
<evidence type="ECO:0000313" key="2">
    <source>
        <dbReference type="EMBL" id="MFC3302461.1"/>
    </source>
</evidence>
<dbReference type="RefSeq" id="WP_189570735.1">
    <property type="nucleotide sequence ID" value="NZ_BMXU01000001.1"/>
</dbReference>
<proteinExistence type="predicted"/>
<comment type="caution">
    <text evidence="2">The sequence shown here is derived from an EMBL/GenBank/DDBJ whole genome shotgun (WGS) entry which is preliminary data.</text>
</comment>
<evidence type="ECO:0000313" key="3">
    <source>
        <dbReference type="Proteomes" id="UP001595607"/>
    </source>
</evidence>